<dbReference type="EMBL" id="DVOR01000056">
    <property type="protein sequence ID" value="HIV08813.1"/>
    <property type="molecule type" value="Genomic_DNA"/>
</dbReference>
<organism evidence="1 2">
    <name type="scientific">Candidatus Spyradenecus faecavium</name>
    <dbReference type="NCBI Taxonomy" id="2840947"/>
    <lineage>
        <taxon>Bacteria</taxon>
        <taxon>Pseudomonadati</taxon>
        <taxon>Lentisphaerota</taxon>
        <taxon>Lentisphaeria</taxon>
        <taxon>Lentisphaerales</taxon>
        <taxon>Lentisphaeraceae</taxon>
        <taxon>Lentisphaeraceae incertae sedis</taxon>
        <taxon>Candidatus Spyradenecus</taxon>
    </lineage>
</organism>
<comment type="caution">
    <text evidence="1">The sequence shown here is derived from an EMBL/GenBank/DDBJ whole genome shotgun (WGS) entry which is preliminary data.</text>
</comment>
<sequence>MSHALILTDGKPGHENQSKALAEGLGCSFALLPCSYPSKGRKALSYLCDRVGVRPDLAGVLPAAREAAATRRPDLLIGAGSNTFYSLKLLKRALGVPCVAILTPGGYRLGGFDAILAPVFDNPPERPNLFPIPTNLTPARPDFYAAQTAAFYERHVPRRDRAVGVIIGGKNPVADVAPEWLRTQLEAVFAATEGCERWITTSRRTSPEAEAVVDSFPFDYKLLFSKERFNPIPAFVTECERLFVTAESTGMLSEAVAVGHAAVEVLDNLTVATGKFARFVENLCDEGYAHRFDGALGEARRKVNLAPTLEALRRRLGL</sequence>
<reference evidence="1" key="2">
    <citation type="journal article" date="2021" name="PeerJ">
        <title>Extensive microbial diversity within the chicken gut microbiome revealed by metagenomics and culture.</title>
        <authorList>
            <person name="Gilroy R."/>
            <person name="Ravi A."/>
            <person name="Getino M."/>
            <person name="Pursley I."/>
            <person name="Horton D.L."/>
            <person name="Alikhan N.F."/>
            <person name="Baker D."/>
            <person name="Gharbi K."/>
            <person name="Hall N."/>
            <person name="Watson M."/>
            <person name="Adriaenssens E.M."/>
            <person name="Foster-Nyarko E."/>
            <person name="Jarju S."/>
            <person name="Secka A."/>
            <person name="Antonio M."/>
            <person name="Oren A."/>
            <person name="Chaudhuri R.R."/>
            <person name="La Ragione R."/>
            <person name="Hildebrand F."/>
            <person name="Pallen M.J."/>
        </authorList>
    </citation>
    <scope>NUCLEOTIDE SEQUENCE</scope>
    <source>
        <strain evidence="1">35461</strain>
    </source>
</reference>
<evidence type="ECO:0000313" key="1">
    <source>
        <dbReference type="EMBL" id="HIV08813.1"/>
    </source>
</evidence>
<dbReference type="Gene3D" id="3.40.50.2000">
    <property type="entry name" value="Glycogen Phosphorylase B"/>
    <property type="match status" value="1"/>
</dbReference>
<evidence type="ECO:0000313" key="2">
    <source>
        <dbReference type="Proteomes" id="UP000886845"/>
    </source>
</evidence>
<dbReference type="InterPro" id="IPR009367">
    <property type="entry name" value="Elm1-like"/>
</dbReference>
<dbReference type="SUPFAM" id="SSF53756">
    <property type="entry name" value="UDP-Glycosyltransferase/glycogen phosphorylase"/>
    <property type="match status" value="1"/>
</dbReference>
<dbReference type="AlphaFoldDB" id="A0A9D1NLZ5"/>
<protein>
    <submittedName>
        <fullName evidence="1">Mitochondrial fission ELM1 family protein</fullName>
    </submittedName>
</protein>
<dbReference type="Pfam" id="PF06258">
    <property type="entry name" value="Mito_fiss_Elm1"/>
    <property type="match status" value="1"/>
</dbReference>
<dbReference type="Proteomes" id="UP000886845">
    <property type="component" value="Unassembled WGS sequence"/>
</dbReference>
<proteinExistence type="predicted"/>
<name>A0A9D1NLZ5_9BACT</name>
<gene>
    <name evidence="1" type="ORF">IAC79_01695</name>
</gene>
<accession>A0A9D1NLZ5</accession>
<reference evidence="1" key="1">
    <citation type="submission" date="2020-10" db="EMBL/GenBank/DDBJ databases">
        <authorList>
            <person name="Gilroy R."/>
        </authorList>
    </citation>
    <scope>NUCLEOTIDE SEQUENCE</scope>
    <source>
        <strain evidence="1">35461</strain>
    </source>
</reference>